<organism evidence="2 3">
    <name type="scientific">Nelumbo nucifera</name>
    <name type="common">Sacred lotus</name>
    <dbReference type="NCBI Taxonomy" id="4432"/>
    <lineage>
        <taxon>Eukaryota</taxon>
        <taxon>Viridiplantae</taxon>
        <taxon>Streptophyta</taxon>
        <taxon>Embryophyta</taxon>
        <taxon>Tracheophyta</taxon>
        <taxon>Spermatophyta</taxon>
        <taxon>Magnoliopsida</taxon>
        <taxon>Proteales</taxon>
        <taxon>Nelumbonaceae</taxon>
        <taxon>Nelumbo</taxon>
    </lineage>
</organism>
<dbReference type="InterPro" id="IPR053134">
    <property type="entry name" value="RNA-dir_DNA_polymerase"/>
</dbReference>
<feature type="domain" description="Reverse transcriptase" evidence="1">
    <location>
        <begin position="2"/>
        <end position="150"/>
    </location>
</feature>
<protein>
    <submittedName>
        <fullName evidence="3">Uncharacterized protein LOC109114991</fullName>
    </submittedName>
</protein>
<dbReference type="Pfam" id="PF00078">
    <property type="entry name" value="RVT_1"/>
    <property type="match status" value="1"/>
</dbReference>
<dbReference type="SUPFAM" id="SSF56672">
    <property type="entry name" value="DNA/RNA polymerases"/>
    <property type="match status" value="1"/>
</dbReference>
<dbReference type="InterPro" id="IPR043502">
    <property type="entry name" value="DNA/RNA_pol_sf"/>
</dbReference>
<accession>A0A1U8Q5L7</accession>
<dbReference type="Proteomes" id="UP000189703">
    <property type="component" value="Unplaced"/>
</dbReference>
<dbReference type="Gene3D" id="3.30.70.270">
    <property type="match status" value="1"/>
</dbReference>
<dbReference type="PANTHER" id="PTHR24559:SF430">
    <property type="entry name" value="RNA-DIRECTED DNA POLYMERASE"/>
    <property type="match status" value="1"/>
</dbReference>
<dbReference type="CDD" id="cd01647">
    <property type="entry name" value="RT_LTR"/>
    <property type="match status" value="1"/>
</dbReference>
<dbReference type="KEGG" id="nnu:109114991"/>
<evidence type="ECO:0000313" key="2">
    <source>
        <dbReference type="Proteomes" id="UP000189703"/>
    </source>
</evidence>
<dbReference type="InParanoid" id="A0A1U8Q5L7"/>
<dbReference type="InterPro" id="IPR000477">
    <property type="entry name" value="RT_dom"/>
</dbReference>
<dbReference type="RefSeq" id="XP_019054094.1">
    <property type="nucleotide sequence ID" value="XM_019198549.1"/>
</dbReference>
<sequence length="153" mass="17711">MVKKANKKWKICIDFTDLNRACPKDRSPLQRIDHLVDTTTGHELLSFMDALSGYRQIKMHVEDEEKTLSIMEHGTYCYKVMPFVLKNTGVTYQQLVNKVFKHQMGRSVEAYVDDMVVKSLKADKHTSDLAETFATLKKYNMRLNPNKCAFDVT</sequence>
<dbReference type="AlphaFoldDB" id="A0A1U8Q5L7"/>
<evidence type="ECO:0000259" key="1">
    <source>
        <dbReference type="Pfam" id="PF00078"/>
    </source>
</evidence>
<dbReference type="InterPro" id="IPR043128">
    <property type="entry name" value="Rev_trsase/Diguanyl_cyclase"/>
</dbReference>
<dbReference type="PANTHER" id="PTHR24559">
    <property type="entry name" value="TRANSPOSON TY3-I GAG-POL POLYPROTEIN"/>
    <property type="match status" value="1"/>
</dbReference>
<dbReference type="OMA" id="SIMEHGT"/>
<dbReference type="GeneID" id="109114991"/>
<keyword evidence="2" id="KW-1185">Reference proteome</keyword>
<gene>
    <name evidence="3" type="primary">LOC109114991</name>
</gene>
<proteinExistence type="predicted"/>
<dbReference type="Gene3D" id="3.10.10.10">
    <property type="entry name" value="HIV Type 1 Reverse Transcriptase, subunit A, domain 1"/>
    <property type="match status" value="1"/>
</dbReference>
<evidence type="ECO:0000313" key="3">
    <source>
        <dbReference type="RefSeq" id="XP_019054094.1"/>
    </source>
</evidence>
<name>A0A1U8Q5L7_NELNU</name>
<dbReference type="OrthoDB" id="779804at2759"/>
<dbReference type="STRING" id="4432.A0A1U8Q5L7"/>
<reference evidence="3" key="1">
    <citation type="submission" date="2025-08" db="UniProtKB">
        <authorList>
            <consortium name="RefSeq"/>
        </authorList>
    </citation>
    <scope>IDENTIFICATION</scope>
</reference>